<dbReference type="InterPro" id="IPR029058">
    <property type="entry name" value="AB_hydrolase_fold"/>
</dbReference>
<dbReference type="Gene3D" id="3.40.50.1820">
    <property type="entry name" value="alpha/beta hydrolase"/>
    <property type="match status" value="2"/>
</dbReference>
<dbReference type="InterPro" id="IPR008758">
    <property type="entry name" value="Peptidase_S28"/>
</dbReference>
<keyword evidence="2 6" id="KW-0645">Protease</keyword>
<dbReference type="EMBL" id="MU839830">
    <property type="protein sequence ID" value="KAK1757297.1"/>
    <property type="molecule type" value="Genomic_DNA"/>
</dbReference>
<keyword evidence="5" id="KW-0325">Glycoprotein</keyword>
<gene>
    <name evidence="6" type="ORF">QBC47DRAFT_375631</name>
</gene>
<keyword evidence="4" id="KW-0378">Hydrolase</keyword>
<dbReference type="GO" id="GO:0070008">
    <property type="term" value="F:serine-type exopeptidase activity"/>
    <property type="evidence" value="ECO:0007669"/>
    <property type="project" value="InterPro"/>
</dbReference>
<keyword evidence="3" id="KW-0732">Signal</keyword>
<reference evidence="6" key="1">
    <citation type="submission" date="2023-06" db="EMBL/GenBank/DDBJ databases">
        <title>Genome-scale phylogeny and comparative genomics of the fungal order Sordariales.</title>
        <authorList>
            <consortium name="Lawrence Berkeley National Laboratory"/>
            <person name="Hensen N."/>
            <person name="Bonometti L."/>
            <person name="Westerberg I."/>
            <person name="Brannstrom I.O."/>
            <person name="Guillou S."/>
            <person name="Cros-Aarteil S."/>
            <person name="Calhoun S."/>
            <person name="Haridas S."/>
            <person name="Kuo A."/>
            <person name="Mondo S."/>
            <person name="Pangilinan J."/>
            <person name="Riley R."/>
            <person name="Labutti K."/>
            <person name="Andreopoulos B."/>
            <person name="Lipzen A."/>
            <person name="Chen C."/>
            <person name="Yanf M."/>
            <person name="Daum C."/>
            <person name="Ng V."/>
            <person name="Clum A."/>
            <person name="Steindorff A."/>
            <person name="Ohm R."/>
            <person name="Martin F."/>
            <person name="Silar P."/>
            <person name="Natvig D."/>
            <person name="Lalanne C."/>
            <person name="Gautier V."/>
            <person name="Ament-Velasquez S.L."/>
            <person name="Kruys A."/>
            <person name="Hutchinson M.I."/>
            <person name="Powell A.J."/>
            <person name="Barry K."/>
            <person name="Miller A.N."/>
            <person name="Grigoriev I.V."/>
            <person name="Debuchy R."/>
            <person name="Gladieux P."/>
            <person name="Thoren M.H."/>
            <person name="Johannesson H."/>
        </authorList>
    </citation>
    <scope>NUCLEOTIDE SEQUENCE</scope>
    <source>
        <strain evidence="6">PSN4</strain>
    </source>
</reference>
<proteinExistence type="inferred from homology"/>
<name>A0AAJ0BI57_9PEZI</name>
<dbReference type="SUPFAM" id="SSF53474">
    <property type="entry name" value="alpha/beta-Hydrolases"/>
    <property type="match status" value="1"/>
</dbReference>
<organism evidence="6 7">
    <name type="scientific">Echria macrotheca</name>
    <dbReference type="NCBI Taxonomy" id="438768"/>
    <lineage>
        <taxon>Eukaryota</taxon>
        <taxon>Fungi</taxon>
        <taxon>Dikarya</taxon>
        <taxon>Ascomycota</taxon>
        <taxon>Pezizomycotina</taxon>
        <taxon>Sordariomycetes</taxon>
        <taxon>Sordariomycetidae</taxon>
        <taxon>Sordariales</taxon>
        <taxon>Schizotheciaceae</taxon>
        <taxon>Echria</taxon>
    </lineage>
</organism>
<keyword evidence="7" id="KW-1185">Reference proteome</keyword>
<dbReference type="GO" id="GO:0006508">
    <property type="term" value="P:proteolysis"/>
    <property type="evidence" value="ECO:0007669"/>
    <property type="project" value="UniProtKB-KW"/>
</dbReference>
<dbReference type="FunFam" id="3.40.50.1820:FF:000251">
    <property type="entry name" value="Extracelular serine carboxypeptidase, putative"/>
    <property type="match status" value="1"/>
</dbReference>
<sequence>MVLQGGETSGVDRLPFLQKGIVAKLAEATNGIGVILEHRYYGKSLVADDFSTSNMRFLSTDQAIADMAYFAKNVVFEGFEHINLTAPNTAYIAYGGSYAGAMVAFLRKLYPDVYWGAISSSGVTEAIYDYWQYHEAVRLFAPSGCVTALQKLTHIVDTILTSKADTEYVERLKAVFGLGNVTRADDFANSISSGVFGLQGQNWDPEENSPDFDYFCANLTSDTLLYPGLASRRSEVKELISEGGYDDEVHPLTNPMLNYIGHTNLTVIQPCLRRNYTLDGCLTNYDSEFYHRDNKTHGRWRSWPYQFCTEWGYLVTGSGVPENQLPLMSRLVDLNYTSYICKEAFNISTVADVKSINKHGGFHISYPRLAIIDGERDPWRAATPHAIGLPERKSTIDEPFILIKNGVHHWDEYGIFPNETTADLPPKPVVEVQQAQVDFVRAWMEQWRESRGEHKEQTRKDL</sequence>
<dbReference type="Pfam" id="PF05577">
    <property type="entry name" value="Peptidase_S28"/>
    <property type="match status" value="1"/>
</dbReference>
<dbReference type="GO" id="GO:0008239">
    <property type="term" value="F:dipeptidyl-peptidase activity"/>
    <property type="evidence" value="ECO:0007669"/>
    <property type="project" value="TreeGrafter"/>
</dbReference>
<comment type="similarity">
    <text evidence="1">Belongs to the peptidase S28 family.</text>
</comment>
<evidence type="ECO:0000313" key="6">
    <source>
        <dbReference type="EMBL" id="KAK1757297.1"/>
    </source>
</evidence>
<comment type="caution">
    <text evidence="6">The sequence shown here is derived from an EMBL/GenBank/DDBJ whole genome shotgun (WGS) entry which is preliminary data.</text>
</comment>
<evidence type="ECO:0000313" key="7">
    <source>
        <dbReference type="Proteomes" id="UP001239445"/>
    </source>
</evidence>
<dbReference type="PANTHER" id="PTHR11010">
    <property type="entry name" value="PROTEASE S28 PRO-X CARBOXYPEPTIDASE-RELATED"/>
    <property type="match status" value="1"/>
</dbReference>
<evidence type="ECO:0000256" key="3">
    <source>
        <dbReference type="ARBA" id="ARBA00022729"/>
    </source>
</evidence>
<evidence type="ECO:0000256" key="1">
    <source>
        <dbReference type="ARBA" id="ARBA00011079"/>
    </source>
</evidence>
<dbReference type="PANTHER" id="PTHR11010:SF117">
    <property type="entry name" value="SERINE PROTEASE 16"/>
    <property type="match status" value="1"/>
</dbReference>
<dbReference type="AlphaFoldDB" id="A0AAJ0BI57"/>
<dbReference type="Proteomes" id="UP001239445">
    <property type="component" value="Unassembled WGS sequence"/>
</dbReference>
<evidence type="ECO:0000256" key="4">
    <source>
        <dbReference type="ARBA" id="ARBA00022801"/>
    </source>
</evidence>
<accession>A0AAJ0BI57</accession>
<evidence type="ECO:0000256" key="2">
    <source>
        <dbReference type="ARBA" id="ARBA00022670"/>
    </source>
</evidence>
<evidence type="ECO:0000256" key="5">
    <source>
        <dbReference type="ARBA" id="ARBA00023180"/>
    </source>
</evidence>
<protein>
    <submittedName>
        <fullName evidence="6">Serine protease</fullName>
    </submittedName>
</protein>